<dbReference type="InterPro" id="IPR036097">
    <property type="entry name" value="HisK_dim/P_sf"/>
</dbReference>
<evidence type="ECO:0000256" key="10">
    <source>
        <dbReference type="SAM" id="Coils"/>
    </source>
</evidence>
<dbReference type="Gene3D" id="3.30.450.20">
    <property type="entry name" value="PAS domain"/>
    <property type="match status" value="4"/>
</dbReference>
<comment type="caution">
    <text evidence="15">The sequence shown here is derived from an EMBL/GenBank/DDBJ whole genome shotgun (WGS) entry which is preliminary data.</text>
</comment>
<gene>
    <name evidence="15" type="ORF">SD71_03135</name>
</gene>
<dbReference type="SMART" id="SM00091">
    <property type="entry name" value="PAS"/>
    <property type="match status" value="4"/>
</dbReference>
<dbReference type="PROSITE" id="PS50109">
    <property type="entry name" value="HIS_KIN"/>
    <property type="match status" value="1"/>
</dbReference>
<dbReference type="CDD" id="cd17546">
    <property type="entry name" value="REC_hyHK_CKI1_RcsC-like"/>
    <property type="match status" value="1"/>
</dbReference>
<evidence type="ECO:0000256" key="5">
    <source>
        <dbReference type="ARBA" id="ARBA00022741"/>
    </source>
</evidence>
<dbReference type="InterPro" id="IPR003661">
    <property type="entry name" value="HisK_dim/P_dom"/>
</dbReference>
<dbReference type="InterPro" id="IPR035965">
    <property type="entry name" value="PAS-like_dom_sf"/>
</dbReference>
<keyword evidence="6" id="KW-0418">Kinase</keyword>
<evidence type="ECO:0000313" key="15">
    <source>
        <dbReference type="EMBL" id="KIL37613.1"/>
    </source>
</evidence>
<evidence type="ECO:0000256" key="3">
    <source>
        <dbReference type="ARBA" id="ARBA00022553"/>
    </source>
</evidence>
<dbReference type="CDD" id="cd00130">
    <property type="entry name" value="PAS"/>
    <property type="match status" value="4"/>
</dbReference>
<feature type="domain" description="PAS" evidence="13">
    <location>
        <begin position="137"/>
        <end position="209"/>
    </location>
</feature>
<dbReference type="SMART" id="SM00448">
    <property type="entry name" value="REC"/>
    <property type="match status" value="1"/>
</dbReference>
<evidence type="ECO:0000256" key="8">
    <source>
        <dbReference type="ARBA" id="ARBA00023012"/>
    </source>
</evidence>
<dbReference type="SUPFAM" id="SSF55874">
    <property type="entry name" value="ATPase domain of HSP90 chaperone/DNA topoisomerase II/histidine kinase"/>
    <property type="match status" value="1"/>
</dbReference>
<dbReference type="InterPro" id="IPR036890">
    <property type="entry name" value="HATPase_C_sf"/>
</dbReference>
<dbReference type="InterPro" id="IPR013767">
    <property type="entry name" value="PAS_fold"/>
</dbReference>
<sequence>MTHTDHQNHSVYEHIFKCSPIGMGILSPANGSWIRVNPALCELLGYTEEELLGSLYSQVSHTADPARGSGCDSNELLTGDSSTIEFEKTFIHKQGRLIWARVHMSVVRNEHSGEPLYYIAQVEDNERKLIEERLKESERQFRLISENSLDLISRHAANAQAAYLYASPSALNLLGYDPEEMVGKSAFDFFYPADIPVVNKYLAAIQEKGAYTVAYRIRHKDGRYIWFESTGRYTYDEHTGAVKEIIAISRDITERKEAEKLLQESEQRYKSLFEYSPASVYSFDLDGKYLSANTNLEALTGFSKEELVHMTFLPVIDPNDLEKTIAHFELAKQGIPQNYEITIIHKNGHRVEVSVTNVPIIVDNRVVGVYGIAVDITERKRYVAQIEKLSYQHSLILNAVSEGIFGLDHRGCTMFINPAGAELLSYDADHFQGRNYHEIIQHTRADGSPYPVAESPIFKTIRDGLPRNVKEEIFWRIDGSSFLAEYQVTPIMDRGQIRGAVVVFNDITNEREIIKAKESAERADSAKSEFLAIMSHELRTPMNGVIGMTELLLDTPLTDEQKDYLEIILKSGDALVHILNDILDLSKIEAGKLDLNIEPIDLRLIMGSVLELFSGKAEEKRLALTSRINDYIPEYVMGDGSRIRQVLVNLIGNALKFTETGHIRISIHNKQIKDPDFLAVEFLVEDTGIGIPADKLDQLFQSFSQLHPAINRKYGGTGLGLAICKRLVELMGGTISAESEEGLGSTFRFSLPLGIAGASADVDLGRQPDGHFNPDRPVHPEGKPLRILIAEDQPVELKLLQRILAKLGYDADGVDNGAEVVKSVSRQQYDIIFMDFQMPVMDGIAATKRIHEMLPPDRLPVIIAVTAFARDEDKKMCLEAGMNDFLGKPITLNDVNTMLQKWGSEQ</sequence>
<keyword evidence="16" id="KW-1185">Reference proteome</keyword>
<keyword evidence="8" id="KW-0902">Two-component regulatory system</keyword>
<dbReference type="Gene3D" id="3.30.565.10">
    <property type="entry name" value="Histidine kinase-like ATPase, C-terminal domain"/>
    <property type="match status" value="1"/>
</dbReference>
<keyword evidence="7" id="KW-0067">ATP-binding</keyword>
<keyword evidence="3 9" id="KW-0597">Phosphoprotein</keyword>
<feature type="domain" description="PAS" evidence="13">
    <location>
        <begin position="265"/>
        <end position="322"/>
    </location>
</feature>
<feature type="coiled-coil region" evidence="10">
    <location>
        <begin position="120"/>
        <end position="147"/>
    </location>
</feature>
<dbReference type="RefSeq" id="WP_041059297.1">
    <property type="nucleotide sequence ID" value="NZ_JXAL01000001.1"/>
</dbReference>
<evidence type="ECO:0000256" key="4">
    <source>
        <dbReference type="ARBA" id="ARBA00022679"/>
    </source>
</evidence>
<feature type="domain" description="PAS" evidence="13">
    <location>
        <begin position="396"/>
        <end position="441"/>
    </location>
</feature>
<dbReference type="SUPFAM" id="SSF52172">
    <property type="entry name" value="CheY-like"/>
    <property type="match status" value="1"/>
</dbReference>
<dbReference type="Pfam" id="PF08448">
    <property type="entry name" value="PAS_4"/>
    <property type="match status" value="1"/>
</dbReference>
<dbReference type="Pfam" id="PF02518">
    <property type="entry name" value="HATPase_c"/>
    <property type="match status" value="1"/>
</dbReference>
<organism evidence="15 16">
    <name type="scientific">Cohnella kolymensis</name>
    <dbReference type="NCBI Taxonomy" id="1590652"/>
    <lineage>
        <taxon>Bacteria</taxon>
        <taxon>Bacillati</taxon>
        <taxon>Bacillota</taxon>
        <taxon>Bacilli</taxon>
        <taxon>Bacillales</taxon>
        <taxon>Paenibacillaceae</taxon>
        <taxon>Cohnella</taxon>
    </lineage>
</organism>
<dbReference type="InterPro" id="IPR000700">
    <property type="entry name" value="PAS-assoc_C"/>
</dbReference>
<keyword evidence="4" id="KW-0808">Transferase</keyword>
<dbReference type="InterPro" id="IPR000014">
    <property type="entry name" value="PAS"/>
</dbReference>
<evidence type="ECO:0000259" key="11">
    <source>
        <dbReference type="PROSITE" id="PS50109"/>
    </source>
</evidence>
<dbReference type="Pfam" id="PF08447">
    <property type="entry name" value="PAS_3"/>
    <property type="match status" value="1"/>
</dbReference>
<feature type="domain" description="PAC" evidence="14">
    <location>
        <begin position="211"/>
        <end position="264"/>
    </location>
</feature>
<dbReference type="NCBIfam" id="TIGR00229">
    <property type="entry name" value="sensory_box"/>
    <property type="match status" value="4"/>
</dbReference>
<feature type="coiled-coil region" evidence="10">
    <location>
        <begin position="248"/>
        <end position="275"/>
    </location>
</feature>
<protein>
    <recommendedName>
        <fullName evidence="2">histidine kinase</fullName>
        <ecNumber evidence="2">2.7.13.3</ecNumber>
    </recommendedName>
</protein>
<evidence type="ECO:0000256" key="2">
    <source>
        <dbReference type="ARBA" id="ARBA00012438"/>
    </source>
</evidence>
<feature type="domain" description="PAS" evidence="13">
    <location>
        <begin position="29"/>
        <end position="53"/>
    </location>
</feature>
<dbReference type="PANTHER" id="PTHR45339:SF1">
    <property type="entry name" value="HYBRID SIGNAL TRANSDUCTION HISTIDINE KINASE J"/>
    <property type="match status" value="1"/>
</dbReference>
<reference evidence="15 16" key="1">
    <citation type="submission" date="2014-12" db="EMBL/GenBank/DDBJ databases">
        <title>Draft genome sequence of Cohnella kolymensis strain B-2846.</title>
        <authorList>
            <person name="Karlyshev A.V."/>
            <person name="Kudryashova E.B."/>
        </authorList>
    </citation>
    <scope>NUCLEOTIDE SEQUENCE [LARGE SCALE GENOMIC DNA]</scope>
    <source>
        <strain evidence="15 16">VKM B-2846</strain>
    </source>
</reference>
<feature type="modified residue" description="4-aspartylphosphate" evidence="9">
    <location>
        <position position="835"/>
    </location>
</feature>
<accession>A0ABR5A9X0</accession>
<evidence type="ECO:0000259" key="12">
    <source>
        <dbReference type="PROSITE" id="PS50110"/>
    </source>
</evidence>
<evidence type="ECO:0000313" key="16">
    <source>
        <dbReference type="Proteomes" id="UP000054526"/>
    </source>
</evidence>
<evidence type="ECO:0000256" key="6">
    <source>
        <dbReference type="ARBA" id="ARBA00022777"/>
    </source>
</evidence>
<dbReference type="PROSITE" id="PS50110">
    <property type="entry name" value="RESPONSE_REGULATORY"/>
    <property type="match status" value="1"/>
</dbReference>
<dbReference type="InterPro" id="IPR011006">
    <property type="entry name" value="CheY-like_superfamily"/>
</dbReference>
<dbReference type="InterPro" id="IPR013656">
    <property type="entry name" value="PAS_4"/>
</dbReference>
<keyword evidence="10" id="KW-0175">Coiled coil</keyword>
<dbReference type="EMBL" id="JXAL01000001">
    <property type="protein sequence ID" value="KIL37613.1"/>
    <property type="molecule type" value="Genomic_DNA"/>
</dbReference>
<dbReference type="SMART" id="SM00086">
    <property type="entry name" value="PAC"/>
    <property type="match status" value="4"/>
</dbReference>
<dbReference type="PANTHER" id="PTHR45339">
    <property type="entry name" value="HYBRID SIGNAL TRANSDUCTION HISTIDINE KINASE J"/>
    <property type="match status" value="1"/>
</dbReference>
<feature type="domain" description="Response regulatory" evidence="12">
    <location>
        <begin position="786"/>
        <end position="903"/>
    </location>
</feature>
<evidence type="ECO:0000256" key="1">
    <source>
        <dbReference type="ARBA" id="ARBA00000085"/>
    </source>
</evidence>
<name>A0ABR5A9X0_9BACL</name>
<dbReference type="InterPro" id="IPR004358">
    <property type="entry name" value="Sig_transdc_His_kin-like_C"/>
</dbReference>
<evidence type="ECO:0000259" key="14">
    <source>
        <dbReference type="PROSITE" id="PS50113"/>
    </source>
</evidence>
<dbReference type="InterPro" id="IPR001610">
    <property type="entry name" value="PAC"/>
</dbReference>
<feature type="domain" description="PAC" evidence="14">
    <location>
        <begin position="337"/>
        <end position="388"/>
    </location>
</feature>
<dbReference type="SMART" id="SM00388">
    <property type="entry name" value="HisKA"/>
    <property type="match status" value="1"/>
</dbReference>
<evidence type="ECO:0000256" key="7">
    <source>
        <dbReference type="ARBA" id="ARBA00022840"/>
    </source>
</evidence>
<feature type="domain" description="Histidine kinase" evidence="11">
    <location>
        <begin position="533"/>
        <end position="755"/>
    </location>
</feature>
<dbReference type="Pfam" id="PF00989">
    <property type="entry name" value="PAS"/>
    <property type="match status" value="1"/>
</dbReference>
<dbReference type="CDD" id="cd16922">
    <property type="entry name" value="HATPase_EvgS-ArcB-TorS-like"/>
    <property type="match status" value="1"/>
</dbReference>
<keyword evidence="5" id="KW-0547">Nucleotide-binding</keyword>
<dbReference type="SUPFAM" id="SSF47384">
    <property type="entry name" value="Homodimeric domain of signal transducing histidine kinase"/>
    <property type="match status" value="1"/>
</dbReference>
<dbReference type="Pfam" id="PF00072">
    <property type="entry name" value="Response_reg"/>
    <property type="match status" value="1"/>
</dbReference>
<dbReference type="Gene3D" id="3.40.50.2300">
    <property type="match status" value="1"/>
</dbReference>
<dbReference type="Pfam" id="PF13426">
    <property type="entry name" value="PAS_9"/>
    <property type="match status" value="1"/>
</dbReference>
<dbReference type="PROSITE" id="PS50113">
    <property type="entry name" value="PAC"/>
    <property type="match status" value="3"/>
</dbReference>
<dbReference type="InterPro" id="IPR013655">
    <property type="entry name" value="PAS_fold_3"/>
</dbReference>
<dbReference type="Gene3D" id="1.10.287.130">
    <property type="match status" value="1"/>
</dbReference>
<dbReference type="InterPro" id="IPR005467">
    <property type="entry name" value="His_kinase_dom"/>
</dbReference>
<dbReference type="PROSITE" id="PS50112">
    <property type="entry name" value="PAS"/>
    <property type="match status" value="4"/>
</dbReference>
<dbReference type="SUPFAM" id="SSF55785">
    <property type="entry name" value="PYP-like sensor domain (PAS domain)"/>
    <property type="match status" value="4"/>
</dbReference>
<dbReference type="CDD" id="cd00082">
    <property type="entry name" value="HisKA"/>
    <property type="match status" value="1"/>
</dbReference>
<dbReference type="Proteomes" id="UP000054526">
    <property type="component" value="Unassembled WGS sequence"/>
</dbReference>
<dbReference type="PRINTS" id="PR00344">
    <property type="entry name" value="BCTRLSENSOR"/>
</dbReference>
<dbReference type="SMART" id="SM00387">
    <property type="entry name" value="HATPase_c"/>
    <property type="match status" value="1"/>
</dbReference>
<evidence type="ECO:0000259" key="13">
    <source>
        <dbReference type="PROSITE" id="PS50112"/>
    </source>
</evidence>
<dbReference type="InterPro" id="IPR003594">
    <property type="entry name" value="HATPase_dom"/>
</dbReference>
<feature type="domain" description="PAC" evidence="14">
    <location>
        <begin position="84"/>
        <end position="136"/>
    </location>
</feature>
<dbReference type="Pfam" id="PF00512">
    <property type="entry name" value="HisKA"/>
    <property type="match status" value="1"/>
</dbReference>
<proteinExistence type="predicted"/>
<dbReference type="EC" id="2.7.13.3" evidence="2"/>
<evidence type="ECO:0000256" key="9">
    <source>
        <dbReference type="PROSITE-ProRule" id="PRU00169"/>
    </source>
</evidence>
<comment type="catalytic activity">
    <reaction evidence="1">
        <text>ATP + protein L-histidine = ADP + protein N-phospho-L-histidine.</text>
        <dbReference type="EC" id="2.7.13.3"/>
    </reaction>
</comment>
<dbReference type="InterPro" id="IPR001789">
    <property type="entry name" value="Sig_transdc_resp-reg_receiver"/>
</dbReference>